<protein>
    <submittedName>
        <fullName evidence="1">Uncharacterized protein</fullName>
    </submittedName>
</protein>
<dbReference type="RefSeq" id="WP_274721923.1">
    <property type="nucleotide sequence ID" value="NZ_JARBFT010000003.1"/>
</dbReference>
<evidence type="ECO:0000313" key="1">
    <source>
        <dbReference type="EMBL" id="MDE1514218.1"/>
    </source>
</evidence>
<reference evidence="1 2" key="1">
    <citation type="submission" date="2023-02" db="EMBL/GenBank/DDBJ databases">
        <title>Vibrio intestini sp. nov., a close relative of Vibrio cholerae isolated from the intestine of Healthy Culter dabryi.</title>
        <authorList>
            <person name="Wu N."/>
        </authorList>
    </citation>
    <scope>NUCLEOTIDE SEQUENCE [LARGE SCALE GENOMIC DNA]</scope>
    <source>
        <strain evidence="1 2">DSL-7</strain>
    </source>
</reference>
<accession>A0ABT5UYC8</accession>
<dbReference type="Proteomes" id="UP001216189">
    <property type="component" value="Unassembled WGS sequence"/>
</dbReference>
<evidence type="ECO:0000313" key="2">
    <source>
        <dbReference type="Proteomes" id="UP001216189"/>
    </source>
</evidence>
<comment type="caution">
    <text evidence="1">The sequence shown here is derived from an EMBL/GenBank/DDBJ whole genome shotgun (WGS) entry which is preliminary data.</text>
</comment>
<keyword evidence="2" id="KW-1185">Reference proteome</keyword>
<name>A0ABT5UYC8_9VIBR</name>
<proteinExistence type="predicted"/>
<dbReference type="EMBL" id="JARBFT010000003">
    <property type="protein sequence ID" value="MDE1514218.1"/>
    <property type="molecule type" value="Genomic_DNA"/>
</dbReference>
<organism evidence="1 2">
    <name type="scientific">Vibrio chanodichtyis</name>
    <dbReference type="NCBI Taxonomy" id="3027932"/>
    <lineage>
        <taxon>Bacteria</taxon>
        <taxon>Pseudomonadati</taxon>
        <taxon>Pseudomonadota</taxon>
        <taxon>Gammaproteobacteria</taxon>
        <taxon>Vibrionales</taxon>
        <taxon>Vibrionaceae</taxon>
        <taxon>Vibrio</taxon>
    </lineage>
</organism>
<sequence>MFSDRLERVNRLRQQAMNNPDFLEAAKQHEETLQQVEQHFEAKRSRRKPLKRQKTLADIFEQAEFGRRPDDVTH</sequence>
<gene>
    <name evidence="1" type="ORF">PUN32_04205</name>
</gene>